<feature type="signal peptide" evidence="2">
    <location>
        <begin position="1"/>
        <end position="21"/>
    </location>
</feature>
<dbReference type="AlphaFoldDB" id="A0A366ETN1"/>
<proteinExistence type="predicted"/>
<dbReference type="Proteomes" id="UP000253529">
    <property type="component" value="Unassembled WGS sequence"/>
</dbReference>
<comment type="caution">
    <text evidence="3">The sequence shown here is derived from an EMBL/GenBank/DDBJ whole genome shotgun (WGS) entry which is preliminary data.</text>
</comment>
<evidence type="ECO:0008006" key="5">
    <source>
        <dbReference type="Google" id="ProtNLM"/>
    </source>
</evidence>
<reference evidence="3 4" key="1">
    <citation type="submission" date="2018-06" db="EMBL/GenBank/DDBJ databases">
        <title>Genomic Encyclopedia of Type Strains, Phase IV (KMG-IV): sequencing the most valuable type-strain genomes for metagenomic binning, comparative biology and taxonomic classification.</title>
        <authorList>
            <person name="Goeker M."/>
        </authorList>
    </citation>
    <scope>NUCLEOTIDE SEQUENCE [LARGE SCALE GENOMIC DNA]</scope>
    <source>
        <strain evidence="3 4">DSM 24875</strain>
    </source>
</reference>
<evidence type="ECO:0000313" key="4">
    <source>
        <dbReference type="Proteomes" id="UP000253529"/>
    </source>
</evidence>
<evidence type="ECO:0000313" key="3">
    <source>
        <dbReference type="EMBL" id="RBP05050.1"/>
    </source>
</evidence>
<evidence type="ECO:0000256" key="1">
    <source>
        <dbReference type="SAM" id="MobiDB-lite"/>
    </source>
</evidence>
<protein>
    <recommendedName>
        <fullName evidence="5">Phospholipase D-like domain-containing protein</fullName>
    </recommendedName>
</protein>
<keyword evidence="2" id="KW-0732">Signal</keyword>
<accession>A0A366ETN1</accession>
<organism evidence="3 4">
    <name type="scientific">Roseiarcus fermentans</name>
    <dbReference type="NCBI Taxonomy" id="1473586"/>
    <lineage>
        <taxon>Bacteria</taxon>
        <taxon>Pseudomonadati</taxon>
        <taxon>Pseudomonadota</taxon>
        <taxon>Alphaproteobacteria</taxon>
        <taxon>Hyphomicrobiales</taxon>
        <taxon>Roseiarcaceae</taxon>
        <taxon>Roseiarcus</taxon>
    </lineage>
</organism>
<feature type="chain" id="PRO_5016727041" description="Phospholipase D-like domain-containing protein" evidence="2">
    <location>
        <begin position="22"/>
        <end position="582"/>
    </location>
</feature>
<evidence type="ECO:0000256" key="2">
    <source>
        <dbReference type="SAM" id="SignalP"/>
    </source>
</evidence>
<gene>
    <name evidence="3" type="ORF">DFR50_13735</name>
</gene>
<name>A0A366ETN1_9HYPH</name>
<dbReference type="EMBL" id="QNRK01000037">
    <property type="protein sequence ID" value="RBP05050.1"/>
    <property type="molecule type" value="Genomic_DNA"/>
</dbReference>
<sequence>MPTLLVVWVGLLLLAARPAGAQTAILQNEPQNSPFAYILDALARHPGTPQCYIDEGYLNFLEDWDLDPDIVPTPGGGTSDIRRWRYPPGSEPGSPDVTRTFLSGLDAIRGADVNVAVSRKDCDGCANQRPYLREVLPKGRLHIDLPADATHAKTVQCSNGSVYMTQNGSTNLQTVGVTTKANSALVFVELGAPDRAPPLYARFRTLWRAVVEDTGTVFPGGTHDSSGLDGMTTPAEIGGRKVSFYAGRRHAFVGPTWSDGGLSRPFPDNLHPPAEGEVDDLQTVDWYDQVILDAATWLAEGRAVTVDVFMFEVGAANPFVDNLARLVRFGFVDCPVAACPSFASAKVVSVSKKPGAVPAPSAFPGKLTVNFYYQFQNGCARRAGCATTTSQYLNSPIAGGSSDYTMRVRKVWQGFADSRMEGNPERPFTPQDMHLKVVVVTAGRQAKLYISTSNLDTPDKGSGRKWQAGTVVDTAVDDELMRFFQRELHSIAEDGDLSQFRLGAANASGNSYFDRAVRPAEEPFAASGIAAFVFPLNVQAAEPHGPRQAQPPKPQGPAALRSPLDDGTTAPPVYPGLKKGAR</sequence>
<dbReference type="RefSeq" id="WP_113892015.1">
    <property type="nucleotide sequence ID" value="NZ_QNRK01000037.1"/>
</dbReference>
<dbReference type="OrthoDB" id="5565855at2"/>
<feature type="region of interest" description="Disordered" evidence="1">
    <location>
        <begin position="541"/>
        <end position="582"/>
    </location>
</feature>
<keyword evidence="4" id="KW-1185">Reference proteome</keyword>